<feature type="domain" description="ArsA HSP20-like" evidence="3">
    <location>
        <begin position="317"/>
        <end position="369"/>
    </location>
</feature>
<feature type="domain" description="ArsA/GET3 Anion-transporting ATPase-like" evidence="2">
    <location>
        <begin position="1"/>
        <end position="291"/>
    </location>
</feature>
<dbReference type="CDD" id="cd02035">
    <property type="entry name" value="ArsA"/>
    <property type="match status" value="1"/>
</dbReference>
<dbReference type="NCBIfam" id="TIGR00345">
    <property type="entry name" value="GET3_arsA_TRC40"/>
    <property type="match status" value="1"/>
</dbReference>
<accession>A0ABW5W6Z0</accession>
<evidence type="ECO:0000313" key="5">
    <source>
        <dbReference type="Proteomes" id="UP001597478"/>
    </source>
</evidence>
<dbReference type="RefSeq" id="WP_377385813.1">
    <property type="nucleotide sequence ID" value="NZ_JBHSAN010000006.1"/>
</dbReference>
<dbReference type="Gene3D" id="2.60.40.790">
    <property type="match status" value="1"/>
</dbReference>
<dbReference type="Pfam" id="PF02374">
    <property type="entry name" value="ArsA_ATPase"/>
    <property type="match status" value="1"/>
</dbReference>
<dbReference type="InterPro" id="IPR008978">
    <property type="entry name" value="HSP20-like_chaperone"/>
</dbReference>
<dbReference type="InterPro" id="IPR016300">
    <property type="entry name" value="ATPase_ArsA/GET3"/>
</dbReference>
<dbReference type="PANTHER" id="PTHR10803:SF3">
    <property type="entry name" value="ATPASE GET3"/>
    <property type="match status" value="1"/>
</dbReference>
<evidence type="ECO:0000256" key="1">
    <source>
        <dbReference type="ARBA" id="ARBA00011040"/>
    </source>
</evidence>
<protein>
    <submittedName>
        <fullName evidence="4">ArsA family ATPase</fullName>
    </submittedName>
</protein>
<dbReference type="InterPro" id="IPR027417">
    <property type="entry name" value="P-loop_NTPase"/>
</dbReference>
<keyword evidence="5" id="KW-1185">Reference proteome</keyword>
<dbReference type="SUPFAM" id="SSF52540">
    <property type="entry name" value="P-loop containing nucleoside triphosphate hydrolases"/>
    <property type="match status" value="1"/>
</dbReference>
<proteinExistence type="inferred from homology"/>
<evidence type="ECO:0000259" key="3">
    <source>
        <dbReference type="Pfam" id="PF17886"/>
    </source>
</evidence>
<evidence type="ECO:0000313" key="4">
    <source>
        <dbReference type="EMBL" id="MFD2799336.1"/>
    </source>
</evidence>
<reference evidence="5" key="1">
    <citation type="journal article" date="2019" name="Int. J. Syst. Evol. Microbiol.">
        <title>The Global Catalogue of Microorganisms (GCM) 10K type strain sequencing project: providing services to taxonomists for standard genome sequencing and annotation.</title>
        <authorList>
            <consortium name="The Broad Institute Genomics Platform"/>
            <consortium name="The Broad Institute Genome Sequencing Center for Infectious Disease"/>
            <person name="Wu L."/>
            <person name="Ma J."/>
        </authorList>
    </citation>
    <scope>NUCLEOTIDE SEQUENCE [LARGE SCALE GENOMIC DNA]</scope>
    <source>
        <strain evidence="5">IBRC-M 10906</strain>
    </source>
</reference>
<dbReference type="PANTHER" id="PTHR10803">
    <property type="entry name" value="ARSENICAL PUMP-DRIVING ATPASE ARSENITE-TRANSLOCATING ATPASE"/>
    <property type="match status" value="1"/>
</dbReference>
<name>A0ABW5W6Z0_9PSEU</name>
<dbReference type="Pfam" id="PF17886">
    <property type="entry name" value="ArsA_HSP20"/>
    <property type="match status" value="1"/>
</dbReference>
<comment type="caution">
    <text evidence="4">The sequence shown here is derived from an EMBL/GenBank/DDBJ whole genome shotgun (WGS) entry which is preliminary data.</text>
</comment>
<gene>
    <name evidence="4" type="ORF">ACFS2C_08030</name>
</gene>
<dbReference type="Proteomes" id="UP001597478">
    <property type="component" value="Unassembled WGS sequence"/>
</dbReference>
<sequence length="383" mass="40571">MRLLLFTGKGGVGKTTLAAATGAALAGRGSKTLVVSTDPAHSLGDAFGTPLGLEPAEVDSCLHGAQIDTRALADGSWNRVRAQLRSALVNGAGLDSLAAEELTVLPGVDELLALTEVQRLADSGPWNTVVVDCGPTAETLRLLALPEAISGYLDRMDSWKLRLSGLGKPVQRLAAHLESLRALLTDPERTSVRLVLTPERVVVAETRRTLTALALRGIRVDGMIANRLIPAPGLWRGSAASWLRTRRRQQDDVLAELERSGFGEGMLRSVEHRAAEPVGLPALREIADELYGGASPLGGTGANLAPLLQVSRVDGDGGGYELRVALPLARDSVVDLARVDDDLAITVDGVRRLVALPEVLRVCHITDAESDSRGVLVHLRGPE</sequence>
<evidence type="ECO:0000259" key="2">
    <source>
        <dbReference type="Pfam" id="PF02374"/>
    </source>
</evidence>
<organism evidence="4 5">
    <name type="scientific">Prauserella oleivorans</name>
    <dbReference type="NCBI Taxonomy" id="1478153"/>
    <lineage>
        <taxon>Bacteria</taxon>
        <taxon>Bacillati</taxon>
        <taxon>Actinomycetota</taxon>
        <taxon>Actinomycetes</taxon>
        <taxon>Pseudonocardiales</taxon>
        <taxon>Pseudonocardiaceae</taxon>
        <taxon>Prauserella</taxon>
    </lineage>
</organism>
<dbReference type="Gene3D" id="3.40.50.300">
    <property type="entry name" value="P-loop containing nucleotide triphosphate hydrolases"/>
    <property type="match status" value="1"/>
</dbReference>
<dbReference type="InterPro" id="IPR025723">
    <property type="entry name" value="ArsA/GET3_ATPase-like"/>
</dbReference>
<comment type="similarity">
    <text evidence="1">Belongs to the arsA ATPase family.</text>
</comment>
<dbReference type="InterPro" id="IPR040612">
    <property type="entry name" value="ArsA_HSP20-like"/>
</dbReference>
<dbReference type="EMBL" id="JBHUOF010000007">
    <property type="protein sequence ID" value="MFD2799336.1"/>
    <property type="molecule type" value="Genomic_DNA"/>
</dbReference>